<reference evidence="4 5" key="1">
    <citation type="journal article" date="2024" name="bioRxiv">
        <title>A reference genome for Trichogramma kaykai: A tiny desert-dwelling parasitoid wasp with competing sex-ratio distorters.</title>
        <authorList>
            <person name="Culotta J."/>
            <person name="Lindsey A.R."/>
        </authorList>
    </citation>
    <scope>NUCLEOTIDE SEQUENCE [LARGE SCALE GENOMIC DNA]</scope>
    <source>
        <strain evidence="4 5">KSX58</strain>
    </source>
</reference>
<dbReference type="InterPro" id="IPR000033">
    <property type="entry name" value="LDLR_classB_rpt"/>
</dbReference>
<dbReference type="EMBL" id="JBJJXI010000123">
    <property type="protein sequence ID" value="KAL3389493.1"/>
    <property type="molecule type" value="Genomic_DNA"/>
</dbReference>
<keyword evidence="3" id="KW-1133">Transmembrane helix</keyword>
<dbReference type="Proteomes" id="UP001627154">
    <property type="component" value="Unassembled WGS sequence"/>
</dbReference>
<keyword evidence="3" id="KW-0812">Transmembrane</keyword>
<comment type="caution">
    <text evidence="4">The sequence shown here is derived from an EMBL/GenBank/DDBJ whole genome shotgun (WGS) entry which is preliminary data.</text>
</comment>
<sequence length="1049" mass="120481">MSAPSAPQLEEIQIFNENFDAESVSSFVEKRHEEDYRYKRFGFKTKFQTQRVLREKCCNCYVAITIIVFLILLVILVALFGNKHSCGIYLSTYKKFENYYNSSVNISPVIYLQKKSDLVSFEPYHQSFSYISTNSTEKEVIFAANIAFWVNKKTRTIQSFSRNYPKIDYPNSWEPVAIDVDYVSKKIYVINAVNMSINVIDMYSKIFRAIITGLDNPCDLALDANKGLIFIVEKSKLIIRANMDGSFSKPIVQIDRVSSIAIDRDNEIIYWSNDFSSITSSDYNGQSVMILEKISMSIRSSIIYENKIFWTTNNSLWYCKISNRTCDSNNVHSTPLAEANLLKVVPRYSMMKNPCEEREEPCEKLCLLRASEHNSKVPDSSCWNQNSDSSQCKGYSDRYPIQIASTKNSSGADNQDLSNSLILSDGSSILIFKYKNGSIITLKHGMMNENFHIFDVYLNETVFWVDESTSSIKSLSHDFSPINYPKRWKPKVLKIDIGSTNFYLIDSVASTVNIIERQGTHRGIVVSDLAKPCDLALDPVKRYMFIAQYHDSILKSSMNGENMTVLVRSVDISTIAIDYKTQTLYWGADYANINSIQFDRNNRKIYSNTWSKISSLAVSGNTIFWSDNLALWYCEISSNCKIKHFAGNAGNTKITNVFSYGEYQRNVIAVCKIKNGNCQQICIPSARMKLPVERVGGYYPSCACSTGWELQADERNCSPIMDFMLYTQKNLIKGRILNSTKASFTEAILPTAFHTESQIYKGMIDFDFDIRSGNFYFNDDFNIYVINVFDDKEQITLVHVNESYQLKDVTYDWITGDLYYVQKSNDVENSHVLMVLKTLNNVQYRRSVNFFTHDLNFPMKGSPHALVIHPKFGYIYYTAWNATRKDIQRTSTFGKGLKEIASIDYHNMYRTIAIDYEKDKIYYLFSSWKVSPIHYTDLDGVETKKFNVTDIPYPITIFIYKDWLYLSNSTSIWRLNKYDGGQAEKMIPRFPSMETISGVRIVSPSLQLMYDNNPCTINNGGCQQFCFAIPQKICACKDDQSIRNDNYCA</sequence>
<organism evidence="4 5">
    <name type="scientific">Trichogramma kaykai</name>
    <dbReference type="NCBI Taxonomy" id="54128"/>
    <lineage>
        <taxon>Eukaryota</taxon>
        <taxon>Metazoa</taxon>
        <taxon>Ecdysozoa</taxon>
        <taxon>Arthropoda</taxon>
        <taxon>Hexapoda</taxon>
        <taxon>Insecta</taxon>
        <taxon>Pterygota</taxon>
        <taxon>Neoptera</taxon>
        <taxon>Endopterygota</taxon>
        <taxon>Hymenoptera</taxon>
        <taxon>Apocrita</taxon>
        <taxon>Proctotrupomorpha</taxon>
        <taxon>Chalcidoidea</taxon>
        <taxon>Trichogrammatidae</taxon>
        <taxon>Trichogramma</taxon>
    </lineage>
</organism>
<evidence type="ECO:0000313" key="5">
    <source>
        <dbReference type="Proteomes" id="UP001627154"/>
    </source>
</evidence>
<evidence type="ECO:0000313" key="4">
    <source>
        <dbReference type="EMBL" id="KAL3389493.1"/>
    </source>
</evidence>
<keyword evidence="3" id="KW-0472">Membrane</keyword>
<evidence type="ECO:0000256" key="2">
    <source>
        <dbReference type="ARBA" id="ARBA00022737"/>
    </source>
</evidence>
<keyword evidence="2" id="KW-0677">Repeat</keyword>
<name>A0ABD2W9C5_9HYME</name>
<dbReference type="Gene3D" id="2.10.25.10">
    <property type="entry name" value="Laminin"/>
    <property type="match status" value="1"/>
</dbReference>
<dbReference type="InterPro" id="IPR011042">
    <property type="entry name" value="6-blade_b-propeller_TolB-like"/>
</dbReference>
<dbReference type="Gene3D" id="2.120.10.30">
    <property type="entry name" value="TolB, C-terminal domain"/>
    <property type="match status" value="3"/>
</dbReference>
<proteinExistence type="predicted"/>
<accession>A0ABD2W9C5</accession>
<dbReference type="SMART" id="SM00135">
    <property type="entry name" value="LY"/>
    <property type="match status" value="4"/>
</dbReference>
<dbReference type="SUPFAM" id="SSF63825">
    <property type="entry name" value="YWTD domain"/>
    <property type="match status" value="3"/>
</dbReference>
<keyword evidence="5" id="KW-1185">Reference proteome</keyword>
<keyword evidence="1" id="KW-0245">EGF-like domain</keyword>
<gene>
    <name evidence="4" type="ORF">TKK_015703</name>
</gene>
<dbReference type="AlphaFoldDB" id="A0ABD2W9C5"/>
<dbReference type="InterPro" id="IPR050778">
    <property type="entry name" value="Cueball_EGF_LRP_Nidogen"/>
</dbReference>
<dbReference type="PANTHER" id="PTHR46513:SF13">
    <property type="entry name" value="EGF-LIKE DOMAIN-CONTAINING PROTEIN"/>
    <property type="match status" value="1"/>
</dbReference>
<evidence type="ECO:0000256" key="1">
    <source>
        <dbReference type="ARBA" id="ARBA00022536"/>
    </source>
</evidence>
<feature type="transmembrane region" description="Helical" evidence="3">
    <location>
        <begin position="60"/>
        <end position="81"/>
    </location>
</feature>
<evidence type="ECO:0008006" key="6">
    <source>
        <dbReference type="Google" id="ProtNLM"/>
    </source>
</evidence>
<dbReference type="PANTHER" id="PTHR46513">
    <property type="entry name" value="VITELLOGENIN RECEPTOR-LIKE PROTEIN-RELATED-RELATED"/>
    <property type="match status" value="1"/>
</dbReference>
<evidence type="ECO:0000256" key="3">
    <source>
        <dbReference type="SAM" id="Phobius"/>
    </source>
</evidence>
<protein>
    <recommendedName>
        <fullName evidence="6">EGF-like domain-containing protein</fullName>
    </recommendedName>
</protein>